<dbReference type="AlphaFoldDB" id="A0A6M3JJT8"/>
<evidence type="ECO:0000313" key="1">
    <source>
        <dbReference type="EMBL" id="QJA69107.1"/>
    </source>
</evidence>
<sequence>MKTENKKFKVGDKVRATKDCGLTKKGRIYKVRLCKKNYLGGLMEPYLAINPRNGLNNTYTNCTEIKTWELVKE</sequence>
<reference evidence="1" key="1">
    <citation type="submission" date="2020-03" db="EMBL/GenBank/DDBJ databases">
        <title>The deep terrestrial virosphere.</title>
        <authorList>
            <person name="Holmfeldt K."/>
            <person name="Nilsson E."/>
            <person name="Simone D."/>
            <person name="Lopez-Fernandez M."/>
            <person name="Wu X."/>
            <person name="de Brujin I."/>
            <person name="Lundin D."/>
            <person name="Andersson A."/>
            <person name="Bertilsson S."/>
            <person name="Dopson M."/>
        </authorList>
    </citation>
    <scope>NUCLEOTIDE SEQUENCE</scope>
    <source>
        <strain evidence="1">MM415A05061</strain>
    </source>
</reference>
<organism evidence="1">
    <name type="scientific">viral metagenome</name>
    <dbReference type="NCBI Taxonomy" id="1070528"/>
    <lineage>
        <taxon>unclassified sequences</taxon>
        <taxon>metagenomes</taxon>
        <taxon>organismal metagenomes</taxon>
    </lineage>
</organism>
<gene>
    <name evidence="1" type="ORF">MM415A05061_0006</name>
</gene>
<accession>A0A6M3JJT8</accession>
<protein>
    <submittedName>
        <fullName evidence="1">Uncharacterized protein</fullName>
    </submittedName>
</protein>
<dbReference type="EMBL" id="MT141678">
    <property type="protein sequence ID" value="QJA69107.1"/>
    <property type="molecule type" value="Genomic_DNA"/>
</dbReference>
<name>A0A6M3JJT8_9ZZZZ</name>
<proteinExistence type="predicted"/>